<gene>
    <name evidence="1" type="ORF">NG895_00740</name>
</gene>
<dbReference type="EMBL" id="JAMXLR010000003">
    <property type="protein sequence ID" value="MCO6042421.1"/>
    <property type="molecule type" value="Genomic_DNA"/>
</dbReference>
<comment type="caution">
    <text evidence="1">The sequence shown here is derived from an EMBL/GenBank/DDBJ whole genome shotgun (WGS) entry which is preliminary data.</text>
</comment>
<dbReference type="Proteomes" id="UP001155241">
    <property type="component" value="Unassembled WGS sequence"/>
</dbReference>
<reference evidence="1" key="1">
    <citation type="submission" date="2022-06" db="EMBL/GenBank/DDBJ databases">
        <title>Aeoliella straminimaris, a novel planctomycete from sediments.</title>
        <authorList>
            <person name="Vitorino I.R."/>
            <person name="Lage O.M."/>
        </authorList>
    </citation>
    <scope>NUCLEOTIDE SEQUENCE</scope>
    <source>
        <strain evidence="1">ICT_H6.2</strain>
    </source>
</reference>
<protein>
    <submittedName>
        <fullName evidence="1">Uncharacterized protein</fullName>
    </submittedName>
</protein>
<keyword evidence="2" id="KW-1185">Reference proteome</keyword>
<evidence type="ECO:0000313" key="2">
    <source>
        <dbReference type="Proteomes" id="UP001155241"/>
    </source>
</evidence>
<dbReference type="AlphaFoldDB" id="A0A9X2FDV0"/>
<evidence type="ECO:0000313" key="1">
    <source>
        <dbReference type="EMBL" id="MCO6042421.1"/>
    </source>
</evidence>
<dbReference type="RefSeq" id="WP_252850521.1">
    <property type="nucleotide sequence ID" value="NZ_JAMXLR010000003.1"/>
</dbReference>
<organism evidence="1 2">
    <name type="scientific">Aeoliella straminimaris</name>
    <dbReference type="NCBI Taxonomy" id="2954799"/>
    <lineage>
        <taxon>Bacteria</taxon>
        <taxon>Pseudomonadati</taxon>
        <taxon>Planctomycetota</taxon>
        <taxon>Planctomycetia</taxon>
        <taxon>Pirellulales</taxon>
        <taxon>Lacipirellulaceae</taxon>
        <taxon>Aeoliella</taxon>
    </lineage>
</organism>
<name>A0A9X2FDV0_9BACT</name>
<sequence length="351" mass="39057">MSKFTALYAFVVASEPVGKLLDGVINVFAGCRNLAPTTLRLPDSTITPLTKDVLDFTATVSGATVELIGPRATYHATWAYGRKATHPYLTAHLRVEQNELSALDKSFVKLGQVLKSPYSFIDTTDSLKWEEDRYSLGVPFSAKALFGLYWFNQIGSELAQEFEPSAETLDLLTSYTPCVDGTQCFHAKRHPGGNVEPALIAAIVRDANIFEKYDPKAAFSCVPFEFDLSRIRSIPEPYGEVVLNDVTVRTYQRTEDLRRYGFLLPLPNGFEFMFLVQPKYCELLGLSVNDMLVLPVQSQLKHLVTTQIDAAFEEIPDLNTLDRVREAHKRGSIGLSPAILSYVLNQYLGGA</sequence>
<accession>A0A9X2FDV0</accession>
<proteinExistence type="predicted"/>